<organism evidence="1 2">
    <name type="scientific">Dendrobium chrysotoxum</name>
    <name type="common">Orchid</name>
    <dbReference type="NCBI Taxonomy" id="161865"/>
    <lineage>
        <taxon>Eukaryota</taxon>
        <taxon>Viridiplantae</taxon>
        <taxon>Streptophyta</taxon>
        <taxon>Embryophyta</taxon>
        <taxon>Tracheophyta</taxon>
        <taxon>Spermatophyta</taxon>
        <taxon>Magnoliopsida</taxon>
        <taxon>Liliopsida</taxon>
        <taxon>Asparagales</taxon>
        <taxon>Orchidaceae</taxon>
        <taxon>Epidendroideae</taxon>
        <taxon>Malaxideae</taxon>
        <taxon>Dendrobiinae</taxon>
        <taxon>Dendrobium</taxon>
    </lineage>
</organism>
<dbReference type="AlphaFoldDB" id="A0AAV7GKF9"/>
<evidence type="ECO:0000313" key="1">
    <source>
        <dbReference type="EMBL" id="KAH0456128.1"/>
    </source>
</evidence>
<evidence type="ECO:0000313" key="2">
    <source>
        <dbReference type="Proteomes" id="UP000775213"/>
    </source>
</evidence>
<name>A0AAV7GKF9_DENCH</name>
<comment type="caution">
    <text evidence="1">The sequence shown here is derived from an EMBL/GenBank/DDBJ whole genome shotgun (WGS) entry which is preliminary data.</text>
</comment>
<gene>
    <name evidence="1" type="ORF">IEQ34_014035</name>
</gene>
<accession>A0AAV7GKF9</accession>
<keyword evidence="2" id="KW-1185">Reference proteome</keyword>
<proteinExistence type="predicted"/>
<reference evidence="1 2" key="1">
    <citation type="journal article" date="2021" name="Hortic Res">
        <title>Chromosome-scale assembly of the Dendrobium chrysotoxum genome enhances the understanding of orchid evolution.</title>
        <authorList>
            <person name="Zhang Y."/>
            <person name="Zhang G.Q."/>
            <person name="Zhang D."/>
            <person name="Liu X.D."/>
            <person name="Xu X.Y."/>
            <person name="Sun W.H."/>
            <person name="Yu X."/>
            <person name="Zhu X."/>
            <person name="Wang Z.W."/>
            <person name="Zhao X."/>
            <person name="Zhong W.Y."/>
            <person name="Chen H."/>
            <person name="Yin W.L."/>
            <person name="Huang T."/>
            <person name="Niu S.C."/>
            <person name="Liu Z.J."/>
        </authorList>
    </citation>
    <scope>NUCLEOTIDE SEQUENCE [LARGE SCALE GENOMIC DNA]</scope>
    <source>
        <strain evidence="1">Lindl</strain>
    </source>
</reference>
<sequence>MEKYFSSVEIAKKERSVSFHVVNCNILIDSPFLAKRTVGARKVFDEMLASVSLPDSMEGTGTALLVT</sequence>
<dbReference type="EMBL" id="JAGFBR010000013">
    <property type="protein sequence ID" value="KAH0456128.1"/>
    <property type="molecule type" value="Genomic_DNA"/>
</dbReference>
<dbReference type="Proteomes" id="UP000775213">
    <property type="component" value="Unassembled WGS sequence"/>
</dbReference>
<protein>
    <submittedName>
        <fullName evidence="1">Uncharacterized protein</fullName>
    </submittedName>
</protein>